<evidence type="ECO:0000313" key="5">
    <source>
        <dbReference type="Proteomes" id="UP000435877"/>
    </source>
</evidence>
<evidence type="ECO:0000313" key="4">
    <source>
        <dbReference type="EMBL" id="CAA0110963.1"/>
    </source>
</evidence>
<gene>
    <name evidence="3" type="primary">cueR_1</name>
    <name evidence="4" type="synonym">cueR_2</name>
    <name evidence="3" type="ORF">IHBHHGIJ_02426</name>
    <name evidence="4" type="ORF">KFEGEMFD_02613</name>
</gene>
<evidence type="ECO:0000313" key="3">
    <source>
        <dbReference type="EMBL" id="CAA0093164.1"/>
    </source>
</evidence>
<dbReference type="Gene3D" id="1.10.1660.10">
    <property type="match status" value="1"/>
</dbReference>
<dbReference type="InterPro" id="IPR000551">
    <property type="entry name" value="MerR-type_HTH_dom"/>
</dbReference>
<accession>A0A5S9NRN3</accession>
<protein>
    <submittedName>
        <fullName evidence="3">HTH-type transcriptional regulator CueR</fullName>
    </submittedName>
</protein>
<dbReference type="PRINTS" id="PR00040">
    <property type="entry name" value="HTHMERR"/>
</dbReference>
<reference evidence="5 6" key="1">
    <citation type="submission" date="2019-11" db="EMBL/GenBank/DDBJ databases">
        <authorList>
            <person name="Holert J."/>
        </authorList>
    </citation>
    <scope>NUCLEOTIDE SEQUENCE [LARGE SCALE GENOMIC DNA]</scope>
    <source>
        <strain evidence="4">BC3_2A</strain>
        <strain evidence="3">SB11_1A</strain>
    </source>
</reference>
<name>A0A5S9NRN3_9GAMM</name>
<dbReference type="EMBL" id="CACSIK010000001">
    <property type="protein sequence ID" value="CAA0093164.1"/>
    <property type="molecule type" value="Genomic_DNA"/>
</dbReference>
<dbReference type="PANTHER" id="PTHR30204">
    <property type="entry name" value="REDOX-CYCLING DRUG-SENSING TRANSCRIPTIONAL ACTIVATOR SOXR"/>
    <property type="match status" value="1"/>
</dbReference>
<dbReference type="GO" id="GO:0003700">
    <property type="term" value="F:DNA-binding transcription factor activity"/>
    <property type="evidence" value="ECO:0007669"/>
    <property type="project" value="InterPro"/>
</dbReference>
<sequence>MDISQVAKQSGVPASTLRFYEEKGLIHSVGRQGIRRVFGAGIIERLALIALGRVAGFSLEEIAGILGTEDNPEIDRDLLLSKAGELDKTIQKLTAMRDGLQHAAACKAPSHLECPRFRRLMNLAAIGAIKSDDSNKLIANKALRGTRL</sequence>
<feature type="domain" description="HTH merR-type" evidence="2">
    <location>
        <begin position="1"/>
        <end position="68"/>
    </location>
</feature>
<organism evidence="3 5">
    <name type="scientific">Zhongshania aliphaticivorans</name>
    <dbReference type="NCBI Taxonomy" id="1470434"/>
    <lineage>
        <taxon>Bacteria</taxon>
        <taxon>Pseudomonadati</taxon>
        <taxon>Pseudomonadota</taxon>
        <taxon>Gammaproteobacteria</taxon>
        <taxon>Cellvibrionales</taxon>
        <taxon>Spongiibacteraceae</taxon>
        <taxon>Zhongshania</taxon>
    </lineage>
</organism>
<dbReference type="Proteomes" id="UP000435877">
    <property type="component" value="Unassembled WGS sequence"/>
</dbReference>
<dbReference type="SUPFAM" id="SSF46955">
    <property type="entry name" value="Putative DNA-binding domain"/>
    <property type="match status" value="1"/>
</dbReference>
<evidence type="ECO:0000259" key="2">
    <source>
        <dbReference type="PROSITE" id="PS50937"/>
    </source>
</evidence>
<dbReference type="EMBL" id="CACSIM010000004">
    <property type="protein sequence ID" value="CAA0110963.1"/>
    <property type="molecule type" value="Genomic_DNA"/>
</dbReference>
<dbReference type="InterPro" id="IPR009061">
    <property type="entry name" value="DNA-bd_dom_put_sf"/>
</dbReference>
<proteinExistence type="predicted"/>
<dbReference type="Pfam" id="PF13411">
    <property type="entry name" value="MerR_1"/>
    <property type="match status" value="1"/>
</dbReference>
<keyword evidence="5" id="KW-1185">Reference proteome</keyword>
<evidence type="ECO:0000313" key="6">
    <source>
        <dbReference type="Proteomes" id="UP000439591"/>
    </source>
</evidence>
<dbReference type="Proteomes" id="UP000439591">
    <property type="component" value="Unassembled WGS sequence"/>
</dbReference>
<evidence type="ECO:0000256" key="1">
    <source>
        <dbReference type="ARBA" id="ARBA00023125"/>
    </source>
</evidence>
<dbReference type="OrthoDB" id="9802944at2"/>
<keyword evidence="1" id="KW-0238">DNA-binding</keyword>
<dbReference type="PANTHER" id="PTHR30204:SF97">
    <property type="entry name" value="MERR FAMILY REGULATORY PROTEIN"/>
    <property type="match status" value="1"/>
</dbReference>
<dbReference type="RefSeq" id="WP_159268967.1">
    <property type="nucleotide sequence ID" value="NZ_CACSIK010000001.1"/>
</dbReference>
<dbReference type="AlphaFoldDB" id="A0A5S9NRN3"/>
<dbReference type="SMART" id="SM00422">
    <property type="entry name" value="HTH_MERR"/>
    <property type="match status" value="1"/>
</dbReference>
<dbReference type="InterPro" id="IPR047057">
    <property type="entry name" value="MerR_fam"/>
</dbReference>
<dbReference type="PROSITE" id="PS50937">
    <property type="entry name" value="HTH_MERR_2"/>
    <property type="match status" value="1"/>
</dbReference>
<dbReference type="GO" id="GO:0003677">
    <property type="term" value="F:DNA binding"/>
    <property type="evidence" value="ECO:0007669"/>
    <property type="project" value="UniProtKB-KW"/>
</dbReference>
<dbReference type="CDD" id="cd04781">
    <property type="entry name" value="HTH_MerR-like_sg6"/>
    <property type="match status" value="1"/>
</dbReference>